<evidence type="ECO:0000256" key="2">
    <source>
        <dbReference type="ARBA" id="ARBA00022771"/>
    </source>
</evidence>
<dbReference type="Gene3D" id="4.10.1000.10">
    <property type="entry name" value="Zinc finger, CCCH-type"/>
    <property type="match status" value="1"/>
</dbReference>
<gene>
    <name evidence="7" type="ORF">MATL_G00221750</name>
</gene>
<keyword evidence="3 4" id="KW-0862">Zinc</keyword>
<dbReference type="Pfam" id="PF00642">
    <property type="entry name" value="zf-CCCH"/>
    <property type="match status" value="1"/>
</dbReference>
<dbReference type="InterPro" id="IPR036855">
    <property type="entry name" value="Znf_CCCH_sf"/>
</dbReference>
<protein>
    <recommendedName>
        <fullName evidence="6">C3H1-type domain-containing protein</fullName>
    </recommendedName>
</protein>
<dbReference type="EMBL" id="JAFDVH010000020">
    <property type="protein sequence ID" value="KAG7458565.1"/>
    <property type="molecule type" value="Genomic_DNA"/>
</dbReference>
<feature type="compositionally biased region" description="Acidic residues" evidence="5">
    <location>
        <begin position="17"/>
        <end position="32"/>
    </location>
</feature>
<feature type="compositionally biased region" description="Acidic residues" evidence="5">
    <location>
        <begin position="63"/>
        <end position="79"/>
    </location>
</feature>
<evidence type="ECO:0000256" key="5">
    <source>
        <dbReference type="SAM" id="MobiDB-lite"/>
    </source>
</evidence>
<dbReference type="GO" id="GO:0008270">
    <property type="term" value="F:zinc ion binding"/>
    <property type="evidence" value="ECO:0007669"/>
    <property type="project" value="UniProtKB-KW"/>
</dbReference>
<dbReference type="Proteomes" id="UP001046870">
    <property type="component" value="Chromosome 20"/>
</dbReference>
<feature type="compositionally biased region" description="Pro residues" evidence="5">
    <location>
        <begin position="200"/>
        <end position="212"/>
    </location>
</feature>
<keyword evidence="1 4" id="KW-0479">Metal-binding</keyword>
<dbReference type="OrthoDB" id="336321at2759"/>
<keyword evidence="2 4" id="KW-0863">Zinc-finger</keyword>
<name>A0A9D3T2Y5_MEGAT</name>
<feature type="compositionally biased region" description="Basic and acidic residues" evidence="5">
    <location>
        <begin position="178"/>
        <end position="192"/>
    </location>
</feature>
<feature type="compositionally biased region" description="Basic and acidic residues" evidence="5">
    <location>
        <begin position="33"/>
        <end position="49"/>
    </location>
</feature>
<comment type="caution">
    <text evidence="7">The sequence shown here is derived from an EMBL/GenBank/DDBJ whole genome shotgun (WGS) entry which is preliminary data.</text>
</comment>
<evidence type="ECO:0000313" key="8">
    <source>
        <dbReference type="Proteomes" id="UP001046870"/>
    </source>
</evidence>
<evidence type="ECO:0000313" key="7">
    <source>
        <dbReference type="EMBL" id="KAG7458565.1"/>
    </source>
</evidence>
<dbReference type="SMART" id="SM00356">
    <property type="entry name" value="ZnF_C3H1"/>
    <property type="match status" value="1"/>
</dbReference>
<evidence type="ECO:0000256" key="1">
    <source>
        <dbReference type="ARBA" id="ARBA00022723"/>
    </source>
</evidence>
<evidence type="ECO:0000256" key="4">
    <source>
        <dbReference type="PROSITE-ProRule" id="PRU00723"/>
    </source>
</evidence>
<keyword evidence="8" id="KW-1185">Reference proteome</keyword>
<dbReference type="PROSITE" id="PS50103">
    <property type="entry name" value="ZF_C3H1"/>
    <property type="match status" value="1"/>
</dbReference>
<sequence length="225" mass="23717">MSAGINSLVGYGLSSDSDSEADGEEGNQETLEEGVREGKREGETEEKKGRNFLLESGSGSSESDWDAEDDEQVEPEAEAEPASRSIPAAAPEAPPPAPVPDGPGHKLPPPLLAGGGGALPGGSVFANPFRERAEEQLSVLQQHVPLTLQPRPSHIAGRKICIAYRRDGRCRFGGSCKFAHDSDLQTPRRRDPGPGADCPRPSPYRPAPPPASCPNLRAVLGGREG</sequence>
<feature type="compositionally biased region" description="Low complexity" evidence="5">
    <location>
        <begin position="80"/>
        <end position="91"/>
    </location>
</feature>
<organism evidence="7 8">
    <name type="scientific">Megalops atlanticus</name>
    <name type="common">Tarpon</name>
    <name type="synonym">Clupea gigantea</name>
    <dbReference type="NCBI Taxonomy" id="7932"/>
    <lineage>
        <taxon>Eukaryota</taxon>
        <taxon>Metazoa</taxon>
        <taxon>Chordata</taxon>
        <taxon>Craniata</taxon>
        <taxon>Vertebrata</taxon>
        <taxon>Euteleostomi</taxon>
        <taxon>Actinopterygii</taxon>
        <taxon>Neopterygii</taxon>
        <taxon>Teleostei</taxon>
        <taxon>Elopiformes</taxon>
        <taxon>Megalopidae</taxon>
        <taxon>Megalops</taxon>
    </lineage>
</organism>
<reference evidence="7" key="1">
    <citation type="submission" date="2021-01" db="EMBL/GenBank/DDBJ databases">
        <authorList>
            <person name="Zahm M."/>
            <person name="Roques C."/>
            <person name="Cabau C."/>
            <person name="Klopp C."/>
            <person name="Donnadieu C."/>
            <person name="Jouanno E."/>
            <person name="Lampietro C."/>
            <person name="Louis A."/>
            <person name="Herpin A."/>
            <person name="Echchiki A."/>
            <person name="Berthelot C."/>
            <person name="Parey E."/>
            <person name="Roest-Crollius H."/>
            <person name="Braasch I."/>
            <person name="Postlethwait J."/>
            <person name="Bobe J."/>
            <person name="Montfort J."/>
            <person name="Bouchez O."/>
            <person name="Begum T."/>
            <person name="Mejri S."/>
            <person name="Adams A."/>
            <person name="Chen W.-J."/>
            <person name="Guiguen Y."/>
        </authorList>
    </citation>
    <scope>NUCLEOTIDE SEQUENCE</scope>
    <source>
        <strain evidence="7">YG-15Mar2019-1</strain>
        <tissue evidence="7">Brain</tissue>
    </source>
</reference>
<proteinExistence type="predicted"/>
<dbReference type="AlphaFoldDB" id="A0A9D3T2Y5"/>
<feature type="domain" description="C3H1-type" evidence="6">
    <location>
        <begin position="155"/>
        <end position="183"/>
    </location>
</feature>
<dbReference type="SUPFAM" id="SSF90229">
    <property type="entry name" value="CCCH zinc finger"/>
    <property type="match status" value="1"/>
</dbReference>
<accession>A0A9D3T2Y5</accession>
<evidence type="ECO:0000256" key="3">
    <source>
        <dbReference type="ARBA" id="ARBA00022833"/>
    </source>
</evidence>
<feature type="zinc finger region" description="C3H1-type" evidence="4">
    <location>
        <begin position="155"/>
        <end position="183"/>
    </location>
</feature>
<dbReference type="InterPro" id="IPR000571">
    <property type="entry name" value="Znf_CCCH"/>
</dbReference>
<feature type="region of interest" description="Disordered" evidence="5">
    <location>
        <begin position="178"/>
        <end position="225"/>
    </location>
</feature>
<feature type="region of interest" description="Disordered" evidence="5">
    <location>
        <begin position="1"/>
        <end position="125"/>
    </location>
</feature>
<feature type="compositionally biased region" description="Pro residues" evidence="5">
    <location>
        <begin position="92"/>
        <end position="111"/>
    </location>
</feature>
<evidence type="ECO:0000259" key="6">
    <source>
        <dbReference type="PROSITE" id="PS50103"/>
    </source>
</evidence>